<evidence type="ECO:0000259" key="3">
    <source>
        <dbReference type="Pfam" id="PF10756"/>
    </source>
</evidence>
<reference evidence="5" key="1">
    <citation type="journal article" date="2019" name="Int. J. Syst. Evol. Microbiol.">
        <title>The Global Catalogue of Microorganisms (GCM) 10K type strain sequencing project: providing services to taxonomists for standard genome sequencing and annotation.</title>
        <authorList>
            <consortium name="The Broad Institute Genomics Platform"/>
            <consortium name="The Broad Institute Genome Sequencing Center for Infectious Disease"/>
            <person name="Wu L."/>
            <person name="Ma J."/>
        </authorList>
    </citation>
    <scope>NUCLEOTIDE SEQUENCE [LARGE SCALE GENOMIC DNA]</scope>
    <source>
        <strain evidence="5">JCM 13023</strain>
    </source>
</reference>
<protein>
    <submittedName>
        <fullName evidence="4">PH domain-containing protein</fullName>
    </submittedName>
</protein>
<keyword evidence="2" id="KW-0472">Membrane</keyword>
<evidence type="ECO:0000256" key="2">
    <source>
        <dbReference type="SAM" id="Phobius"/>
    </source>
</evidence>
<dbReference type="Proteomes" id="UP001500653">
    <property type="component" value="Unassembled WGS sequence"/>
</dbReference>
<evidence type="ECO:0000313" key="4">
    <source>
        <dbReference type="EMBL" id="GAA1241022.1"/>
    </source>
</evidence>
<feature type="domain" description="Low molecular weight protein antigen 6 PH" evidence="3">
    <location>
        <begin position="78"/>
        <end position="148"/>
    </location>
</feature>
<keyword evidence="5" id="KW-1185">Reference proteome</keyword>
<organism evidence="4 5">
    <name type="scientific">Prauserella halophila</name>
    <dbReference type="NCBI Taxonomy" id="185641"/>
    <lineage>
        <taxon>Bacteria</taxon>
        <taxon>Bacillati</taxon>
        <taxon>Actinomycetota</taxon>
        <taxon>Actinomycetes</taxon>
        <taxon>Pseudonocardiales</taxon>
        <taxon>Pseudonocardiaceae</taxon>
        <taxon>Prauserella</taxon>
    </lineage>
</organism>
<accession>A0ABN1WD06</accession>
<evidence type="ECO:0000313" key="5">
    <source>
        <dbReference type="Proteomes" id="UP001500653"/>
    </source>
</evidence>
<dbReference type="InterPro" id="IPR019692">
    <property type="entry name" value="CFP-6_PH"/>
</dbReference>
<keyword evidence="2" id="KW-1133">Transmembrane helix</keyword>
<feature type="transmembrane region" description="Helical" evidence="2">
    <location>
        <begin position="37"/>
        <end position="57"/>
    </location>
</feature>
<feature type="transmembrane region" description="Helical" evidence="2">
    <location>
        <begin position="63"/>
        <end position="83"/>
    </location>
</feature>
<proteinExistence type="predicted"/>
<dbReference type="EMBL" id="BAAALN010000006">
    <property type="protein sequence ID" value="GAA1241022.1"/>
    <property type="molecule type" value="Genomic_DNA"/>
</dbReference>
<sequence length="187" mass="19991">MADESGEPQQQSGIRVRERQARDEQVVRKQRRAVFRVPSVSLLTIPILLFCITPIAFSVPGLQLLYLIPVAVVVWVLRVRTIATSEGLTARALTTTRSIPWDDLSGLSVTEKAAIRAALTDGTTVALPYVRLHHVPVLSLLSDGRIPDPSGALAGDMTSDSPATADSGATADSHTESDDTTRPATPA</sequence>
<dbReference type="Pfam" id="PF10756">
    <property type="entry name" value="bPH_6"/>
    <property type="match status" value="1"/>
</dbReference>
<feature type="region of interest" description="Disordered" evidence="1">
    <location>
        <begin position="151"/>
        <end position="187"/>
    </location>
</feature>
<feature type="region of interest" description="Disordered" evidence="1">
    <location>
        <begin position="1"/>
        <end position="20"/>
    </location>
</feature>
<name>A0ABN1WD06_9PSEU</name>
<evidence type="ECO:0000256" key="1">
    <source>
        <dbReference type="SAM" id="MobiDB-lite"/>
    </source>
</evidence>
<dbReference type="RefSeq" id="WP_253862557.1">
    <property type="nucleotide sequence ID" value="NZ_BAAALN010000006.1"/>
</dbReference>
<keyword evidence="2" id="KW-0812">Transmembrane</keyword>
<comment type="caution">
    <text evidence="4">The sequence shown here is derived from an EMBL/GenBank/DDBJ whole genome shotgun (WGS) entry which is preliminary data.</text>
</comment>
<gene>
    <name evidence="4" type="ORF">GCM10009676_27490</name>
</gene>